<name>A0ABT9G8D1_LEPDI</name>
<protein>
    <submittedName>
        <fullName evidence="2">Uncharacterized protein</fullName>
    </submittedName>
</protein>
<keyword evidence="1" id="KW-1133">Transmembrane helix</keyword>
<accession>A0ABT9G8D1</accession>
<evidence type="ECO:0000256" key="1">
    <source>
        <dbReference type="SAM" id="Phobius"/>
    </source>
</evidence>
<dbReference type="EMBL" id="JAUZEE010000013">
    <property type="protein sequence ID" value="MDP4302681.1"/>
    <property type="molecule type" value="Genomic_DNA"/>
</dbReference>
<organism evidence="2 3">
    <name type="scientific">Leptothrix discophora</name>
    <dbReference type="NCBI Taxonomy" id="89"/>
    <lineage>
        <taxon>Bacteria</taxon>
        <taxon>Pseudomonadati</taxon>
        <taxon>Pseudomonadota</taxon>
        <taxon>Betaproteobacteria</taxon>
        <taxon>Burkholderiales</taxon>
        <taxon>Sphaerotilaceae</taxon>
        <taxon>Leptothrix</taxon>
    </lineage>
</organism>
<proteinExistence type="predicted"/>
<dbReference type="RefSeq" id="WP_305751217.1">
    <property type="nucleotide sequence ID" value="NZ_JAUZEE010000013.1"/>
</dbReference>
<reference evidence="2 3" key="1">
    <citation type="submission" date="2023-08" db="EMBL/GenBank/DDBJ databases">
        <authorList>
            <person name="Roldan D.M."/>
            <person name="Menes R.J."/>
        </authorList>
    </citation>
    <scope>NUCLEOTIDE SEQUENCE [LARGE SCALE GENOMIC DNA]</scope>
    <source>
        <strain evidence="2 3">CCM 2812</strain>
    </source>
</reference>
<evidence type="ECO:0000313" key="2">
    <source>
        <dbReference type="EMBL" id="MDP4302681.1"/>
    </source>
</evidence>
<sequence length="153" mass="17076">MSHPNTTREALLAEAIGDLGKLLDRLERCQLILEGADKSFVRAALSLGHQTNVFQKQLHDLKLAAERDARQRNEALATQKAEEIAAAQAEAMNKAANQMFADLLRPSLARLVGPLDQLHQRLDHPWWDWISHALTAVSSASLTYVVIMLLPRH</sequence>
<feature type="transmembrane region" description="Helical" evidence="1">
    <location>
        <begin position="129"/>
        <end position="150"/>
    </location>
</feature>
<evidence type="ECO:0000313" key="3">
    <source>
        <dbReference type="Proteomes" id="UP001235760"/>
    </source>
</evidence>
<comment type="caution">
    <text evidence="2">The sequence shown here is derived from an EMBL/GenBank/DDBJ whole genome shotgun (WGS) entry which is preliminary data.</text>
</comment>
<dbReference type="Proteomes" id="UP001235760">
    <property type="component" value="Unassembled WGS sequence"/>
</dbReference>
<keyword evidence="3" id="KW-1185">Reference proteome</keyword>
<gene>
    <name evidence="2" type="ORF">Q8X39_18745</name>
</gene>
<keyword evidence="1" id="KW-0812">Transmembrane</keyword>
<keyword evidence="1" id="KW-0472">Membrane</keyword>